<dbReference type="EC" id="2.7.1.-" evidence="2"/>
<dbReference type="Gene3D" id="1.10.10.970">
    <property type="entry name" value="RNA 2'-phosphotransferase, Tpt1/KptA family, N-terminal domain"/>
    <property type="match status" value="1"/>
</dbReference>
<dbReference type="Gene3D" id="3.20.170.30">
    <property type="match status" value="1"/>
</dbReference>
<organism evidence="2 3">
    <name type="scientific">Desulfobotulus pelophilus</name>
    <dbReference type="NCBI Taxonomy" id="2823377"/>
    <lineage>
        <taxon>Bacteria</taxon>
        <taxon>Pseudomonadati</taxon>
        <taxon>Thermodesulfobacteriota</taxon>
        <taxon>Desulfobacteria</taxon>
        <taxon>Desulfobacterales</taxon>
        <taxon>Desulfobacteraceae</taxon>
        <taxon>Desulfobotulus</taxon>
    </lineage>
</organism>
<dbReference type="GO" id="GO:0016740">
    <property type="term" value="F:transferase activity"/>
    <property type="evidence" value="ECO:0007669"/>
    <property type="project" value="UniProtKB-KW"/>
</dbReference>
<keyword evidence="2" id="KW-0808">Transferase</keyword>
<name>A0ABT3NCM1_9BACT</name>
<feature type="region of interest" description="Disordered" evidence="1">
    <location>
        <begin position="210"/>
        <end position="245"/>
    </location>
</feature>
<dbReference type="SUPFAM" id="SSF56399">
    <property type="entry name" value="ADP-ribosylation"/>
    <property type="match status" value="1"/>
</dbReference>
<dbReference type="InterPro" id="IPR042081">
    <property type="entry name" value="RNA_2'-PTrans_C"/>
</dbReference>
<gene>
    <name evidence="2" type="ORF">OOT00_14575</name>
</gene>
<dbReference type="EMBL" id="JAPFPW010000024">
    <property type="protein sequence ID" value="MCW7755210.1"/>
    <property type="molecule type" value="Genomic_DNA"/>
</dbReference>
<dbReference type="InterPro" id="IPR002745">
    <property type="entry name" value="Ptrans_KptA/Tpt1"/>
</dbReference>
<proteinExistence type="predicted"/>
<dbReference type="InterPro" id="IPR042080">
    <property type="entry name" value="RNA_2'-PTrans_N"/>
</dbReference>
<dbReference type="Pfam" id="PF01885">
    <property type="entry name" value="PTS_2-RNA"/>
    <property type="match status" value="1"/>
</dbReference>
<evidence type="ECO:0000313" key="2">
    <source>
        <dbReference type="EMBL" id="MCW7755210.1"/>
    </source>
</evidence>
<dbReference type="RefSeq" id="WP_265426134.1">
    <property type="nucleotide sequence ID" value="NZ_JAPFPW010000024.1"/>
</dbReference>
<accession>A0ABT3NCM1</accession>
<evidence type="ECO:0000256" key="1">
    <source>
        <dbReference type="SAM" id="MobiDB-lite"/>
    </source>
</evidence>
<evidence type="ECO:0000313" key="3">
    <source>
        <dbReference type="Proteomes" id="UP001209681"/>
    </source>
</evidence>
<feature type="compositionally biased region" description="Basic residues" evidence="1">
    <location>
        <begin position="231"/>
        <end position="245"/>
    </location>
</feature>
<comment type="caution">
    <text evidence="2">The sequence shown here is derived from an EMBL/GenBank/DDBJ whole genome shotgun (WGS) entry which is preliminary data.</text>
</comment>
<protein>
    <submittedName>
        <fullName evidence="2">RNA 2'-phosphotransferase</fullName>
        <ecNumber evidence="2">2.7.1.-</ecNumber>
    </submittedName>
</protein>
<reference evidence="2 3" key="1">
    <citation type="submission" date="2022-11" db="EMBL/GenBank/DDBJ databases">
        <title>Desulfobotulus tamanensis H1 sp. nov. - anaerobic, alkaliphilic, sulphate reducing bacterium isolated from terrestrial mud volcano.</title>
        <authorList>
            <person name="Frolova A."/>
            <person name="Merkel A.Y."/>
            <person name="Slobodkin A.I."/>
        </authorList>
    </citation>
    <scope>NUCLEOTIDE SEQUENCE [LARGE SCALE GENOMIC DNA]</scope>
    <source>
        <strain evidence="2 3">H1</strain>
    </source>
</reference>
<keyword evidence="3" id="KW-1185">Reference proteome</keyword>
<sequence>MQRDKKLKTLAKTIETLLGRHPDAHGLLPDAHGWVKITSLLQVFSEDPELPSIHEADLMDISRSITAAPIQVEDKKIRATARSFDPSLQPVTKLPKLLHLYIRSKAWSHVSQKGLCSSTNAPILFTQDKELALRMGKRKDSNPIHIEIHVFRALASGVIFYAAGTHLFVADAIPAEAISGPPVSPQTKQPGKKITTPAVHALSAPASILLHSEGENKSPGQSKNMKESWKHNKKRLRKQRPPFLF</sequence>
<dbReference type="Proteomes" id="UP001209681">
    <property type="component" value="Unassembled WGS sequence"/>
</dbReference>